<evidence type="ECO:0000256" key="1">
    <source>
        <dbReference type="ARBA" id="ARBA00023125"/>
    </source>
</evidence>
<dbReference type="AlphaFoldDB" id="A0A1Y6C560"/>
<dbReference type="PRINTS" id="PR00455">
    <property type="entry name" value="HTHTETR"/>
</dbReference>
<name>A0A1Y6C560_9PROT</name>
<feature type="region of interest" description="Disordered" evidence="3">
    <location>
        <begin position="193"/>
        <end position="215"/>
    </location>
</feature>
<dbReference type="InterPro" id="IPR001647">
    <property type="entry name" value="HTH_TetR"/>
</dbReference>
<dbReference type="GO" id="GO:0003677">
    <property type="term" value="F:DNA binding"/>
    <property type="evidence" value="ECO:0007669"/>
    <property type="project" value="UniProtKB-UniRule"/>
</dbReference>
<protein>
    <submittedName>
        <fullName evidence="5">Transcriptional regulator, TetR family</fullName>
    </submittedName>
</protein>
<dbReference type="SUPFAM" id="SSF46689">
    <property type="entry name" value="Homeodomain-like"/>
    <property type="match status" value="1"/>
</dbReference>
<dbReference type="Pfam" id="PF00440">
    <property type="entry name" value="TetR_N"/>
    <property type="match status" value="1"/>
</dbReference>
<dbReference type="EMBL" id="FWZX01000016">
    <property type="protein sequence ID" value="SMF46122.1"/>
    <property type="molecule type" value="Genomic_DNA"/>
</dbReference>
<dbReference type="RefSeq" id="WP_085124167.1">
    <property type="nucleotide sequence ID" value="NZ_FWZX01000016.1"/>
</dbReference>
<evidence type="ECO:0000313" key="6">
    <source>
        <dbReference type="Proteomes" id="UP000192917"/>
    </source>
</evidence>
<dbReference type="PROSITE" id="PS50977">
    <property type="entry name" value="HTH_TETR_2"/>
    <property type="match status" value="1"/>
</dbReference>
<evidence type="ECO:0000256" key="2">
    <source>
        <dbReference type="PROSITE-ProRule" id="PRU00335"/>
    </source>
</evidence>
<dbReference type="InterPro" id="IPR009057">
    <property type="entry name" value="Homeodomain-like_sf"/>
</dbReference>
<reference evidence="5 6" key="1">
    <citation type="submission" date="2017-04" db="EMBL/GenBank/DDBJ databases">
        <authorList>
            <person name="Afonso C.L."/>
            <person name="Miller P.J."/>
            <person name="Scott M.A."/>
            <person name="Spackman E."/>
            <person name="Goraichik I."/>
            <person name="Dimitrov K.M."/>
            <person name="Suarez D.L."/>
            <person name="Swayne D.E."/>
        </authorList>
    </citation>
    <scope>NUCLEOTIDE SEQUENCE [LARGE SCALE GENOMIC DNA]</scope>
    <source>
        <strain evidence="5 6">USBA 355</strain>
    </source>
</reference>
<accession>A0A1Y6C560</accession>
<evidence type="ECO:0000256" key="3">
    <source>
        <dbReference type="SAM" id="MobiDB-lite"/>
    </source>
</evidence>
<evidence type="ECO:0000259" key="4">
    <source>
        <dbReference type="PROSITE" id="PS50977"/>
    </source>
</evidence>
<feature type="domain" description="HTH tetR-type" evidence="4">
    <location>
        <begin position="8"/>
        <end position="68"/>
    </location>
</feature>
<organism evidence="5 6">
    <name type="scientific">Tistlia consotensis USBA 355</name>
    <dbReference type="NCBI Taxonomy" id="560819"/>
    <lineage>
        <taxon>Bacteria</taxon>
        <taxon>Pseudomonadati</taxon>
        <taxon>Pseudomonadota</taxon>
        <taxon>Alphaproteobacteria</taxon>
        <taxon>Rhodospirillales</taxon>
        <taxon>Rhodovibrionaceae</taxon>
        <taxon>Tistlia</taxon>
    </lineage>
</organism>
<proteinExistence type="predicted"/>
<dbReference type="Gene3D" id="1.10.357.10">
    <property type="entry name" value="Tetracycline Repressor, domain 2"/>
    <property type="match status" value="1"/>
</dbReference>
<gene>
    <name evidence="5" type="ORF">SAMN05428998_11667</name>
</gene>
<evidence type="ECO:0000313" key="5">
    <source>
        <dbReference type="EMBL" id="SMF46122.1"/>
    </source>
</evidence>
<feature type="DNA-binding region" description="H-T-H motif" evidence="2">
    <location>
        <begin position="31"/>
        <end position="50"/>
    </location>
</feature>
<dbReference type="STRING" id="560819.SAMN05428998_11667"/>
<keyword evidence="1 2" id="KW-0238">DNA-binding</keyword>
<sequence>MATRKPRTDPEQAAIEAALKLAAERGWRALGLADIAEAAGLSLAELHPRLGSKQALLDAFARRVDAEVLAEAAPDAGESARDRLFDVLMRRFDALQPHRLALGNILQDQLRAPGEALCSLAQLGRSMAWMLAAAGIPSEGLAGLLRVKGLAAIYLATLRVFLRDDSADLSKTMAALDGYLRRVEWLAGRLQRRRGRRSGAESDPASDPATGPSKA</sequence>
<keyword evidence="6" id="KW-1185">Reference proteome</keyword>
<dbReference type="Proteomes" id="UP000192917">
    <property type="component" value="Unassembled WGS sequence"/>
</dbReference>